<evidence type="ECO:0000256" key="3">
    <source>
        <dbReference type="ARBA" id="ARBA00023295"/>
    </source>
</evidence>
<dbReference type="Pfam" id="PF21200">
    <property type="entry name" value="Glyco_hydro_39_C"/>
    <property type="match status" value="1"/>
</dbReference>
<organism evidence="8">
    <name type="scientific">Petromyzon marinus</name>
    <name type="common">Sea lamprey</name>
    <dbReference type="NCBI Taxonomy" id="7757"/>
    <lineage>
        <taxon>Eukaryota</taxon>
        <taxon>Metazoa</taxon>
        <taxon>Chordata</taxon>
        <taxon>Craniata</taxon>
        <taxon>Vertebrata</taxon>
        <taxon>Cyclostomata</taxon>
        <taxon>Hyperoartia</taxon>
        <taxon>Petromyzontiformes</taxon>
        <taxon>Petromyzontidae</taxon>
        <taxon>Petromyzon</taxon>
    </lineage>
</organism>
<dbReference type="OMA" id="RYETWNE"/>
<reference evidence="8" key="1">
    <citation type="submission" date="2025-08" db="UniProtKB">
        <authorList>
            <consortium name="Ensembl"/>
        </authorList>
    </citation>
    <scope>IDENTIFICATION</scope>
</reference>
<dbReference type="PROSITE" id="PS01027">
    <property type="entry name" value="GLYCOSYL_HYDROL_F39"/>
    <property type="match status" value="1"/>
</dbReference>
<feature type="active site" description="Proton donor" evidence="4">
    <location>
        <position position="177"/>
    </location>
</feature>
<proteinExistence type="inferred from homology"/>
<evidence type="ECO:0000313" key="8">
    <source>
        <dbReference type="Ensembl" id="ENSPMAP00000003386.1"/>
    </source>
</evidence>
<dbReference type="InterPro" id="IPR049167">
    <property type="entry name" value="GH39_C"/>
</dbReference>
<dbReference type="FunFam" id="2.60.40.1500:FF:000002">
    <property type="entry name" value="Iduronidase alpha-L"/>
    <property type="match status" value="1"/>
</dbReference>
<dbReference type="InterPro" id="IPR000514">
    <property type="entry name" value="Glyco_hydro_39"/>
</dbReference>
<dbReference type="Pfam" id="PF01229">
    <property type="entry name" value="Glyco_hydro_39"/>
    <property type="match status" value="1"/>
</dbReference>
<dbReference type="GeneTree" id="ENSGT00390000015494"/>
<evidence type="ECO:0000256" key="1">
    <source>
        <dbReference type="ARBA" id="ARBA00008875"/>
    </source>
</evidence>
<protein>
    <submittedName>
        <fullName evidence="8">Alpha-L-iduronidase</fullName>
    </submittedName>
</protein>
<dbReference type="Ensembl" id="ENSPMAT00000003401.1">
    <property type="protein sequence ID" value="ENSPMAP00000003386.1"/>
    <property type="gene ID" value="ENSPMAG00000003105.1"/>
</dbReference>
<dbReference type="AlphaFoldDB" id="S4RDV4"/>
<sequence length="641" mass="71290">AMNVRGCRLACAALCFVSAATACEPRSVTADVSTTTGHLHRFWSSTGFCPPLPHNQADKFMLSPDERLNMAYVGAVPHGGIRQVRVHWLLELVTAREENGRLNYNFTQLDSMIGLLIQNGLRPGFELMGSPSGFFTDFENKTQLVAWKSLVSELAKRYVDMYGLREVLQWNFETWNEPDHGDFDNISMTVQGFLNYYDACSEGLRQASPRLRFGGPGDSFRPPPRSPMCWALLQHCHNGANYFTGERGVRLDYIAMHKKGNGSSMHILEQELEAVDLIQRLFPRFQATPIYNDEADPLVGWSTPTEWRADVTYAAMVAKVIVQHQRLLMAKPNGTIKYTLLSNDNAFLSYVPHVFTQRTLAARFQVNDTRPPHVQMIRKPVLSAMGLLALLGERQVLANVYRPDGHKEGANGTFGVLASTHEVAASLPATDSWQCSLLIYNSDDVRTSTCVSPVTVVVSNLPSDKELVYVGYQLDNKQTNPYALWKAMGSPPFPSPKQFRLLRELEDPVVSSPLPVLGVGPLRLTLALPQPSVYLLHVCAKPQGVPCQVAGLRVMPLTKGQALVVWDDDGACSRCLKTFEVEFSPTGERYARIHVKDSIFTLAVHSPTLSDPGGGSVTGFYRVRAVDYWSRPGTFSLPVYY</sequence>
<reference evidence="8" key="2">
    <citation type="submission" date="2025-09" db="UniProtKB">
        <authorList>
            <consortium name="Ensembl"/>
        </authorList>
    </citation>
    <scope>IDENTIFICATION</scope>
</reference>
<dbReference type="STRING" id="7757.ENSPMAP00000003386"/>
<dbReference type="GO" id="GO:0005975">
    <property type="term" value="P:carbohydrate metabolic process"/>
    <property type="evidence" value="ECO:0007669"/>
    <property type="project" value="InterPro"/>
</dbReference>
<feature type="domain" description="Glycosyl hydrolases family 39 N-terminal catalytic" evidence="6">
    <location>
        <begin position="31"/>
        <end position="516"/>
    </location>
</feature>
<dbReference type="InterPro" id="IPR017853">
    <property type="entry name" value="GH"/>
</dbReference>
<dbReference type="Gene3D" id="2.60.40.1500">
    <property type="entry name" value="Glycosyl hydrolase domain, family 39"/>
    <property type="match status" value="1"/>
</dbReference>
<dbReference type="FunFam" id="3.20.20.80:FF:000059">
    <property type="entry name" value="Alpha-L-iduronidase"/>
    <property type="match status" value="1"/>
</dbReference>
<dbReference type="PANTHER" id="PTHR12631:SF8">
    <property type="entry name" value="ALPHA-L-IDURONIDASE"/>
    <property type="match status" value="1"/>
</dbReference>
<feature type="chain" id="PRO_5004532418" evidence="5">
    <location>
        <begin position="23"/>
        <end position="641"/>
    </location>
</feature>
<evidence type="ECO:0000256" key="4">
    <source>
        <dbReference type="PIRSR" id="PIRSR600514-1"/>
    </source>
</evidence>
<evidence type="ECO:0000259" key="7">
    <source>
        <dbReference type="Pfam" id="PF21200"/>
    </source>
</evidence>
<accession>S4RDV4</accession>
<comment type="similarity">
    <text evidence="1">Belongs to the glycosyl hydrolase 39 family.</text>
</comment>
<dbReference type="PRINTS" id="PR00745">
    <property type="entry name" value="GLHYDRLASE39"/>
</dbReference>
<keyword evidence="5" id="KW-0732">Signal</keyword>
<dbReference type="SUPFAM" id="SSF51445">
    <property type="entry name" value="(Trans)glycosidases"/>
    <property type="match status" value="1"/>
</dbReference>
<evidence type="ECO:0000256" key="2">
    <source>
        <dbReference type="ARBA" id="ARBA00022801"/>
    </source>
</evidence>
<dbReference type="Gene3D" id="2.60.40.10">
    <property type="entry name" value="Immunoglobulins"/>
    <property type="match status" value="1"/>
</dbReference>
<evidence type="ECO:0000259" key="6">
    <source>
        <dbReference type="Pfam" id="PF01229"/>
    </source>
</evidence>
<feature type="signal peptide" evidence="5">
    <location>
        <begin position="1"/>
        <end position="22"/>
    </location>
</feature>
<dbReference type="SUPFAM" id="SSF51011">
    <property type="entry name" value="Glycosyl hydrolase domain"/>
    <property type="match status" value="1"/>
</dbReference>
<dbReference type="InterPro" id="IPR049166">
    <property type="entry name" value="GH39_cat"/>
</dbReference>
<dbReference type="HOGENOM" id="CLU_028716_0_0_1"/>
<evidence type="ECO:0000256" key="5">
    <source>
        <dbReference type="SAM" id="SignalP"/>
    </source>
</evidence>
<name>S4RDV4_PETMA</name>
<keyword evidence="3" id="KW-0326">Glycosidase</keyword>
<keyword evidence="2" id="KW-0378">Hydrolase</keyword>
<dbReference type="PANTHER" id="PTHR12631">
    <property type="entry name" value="ALPHA-L-IDURONIDASE"/>
    <property type="match status" value="1"/>
</dbReference>
<dbReference type="GO" id="GO:0003940">
    <property type="term" value="F:L-iduronidase activity"/>
    <property type="evidence" value="ECO:0007669"/>
    <property type="project" value="TreeGrafter"/>
</dbReference>
<dbReference type="InterPro" id="IPR049165">
    <property type="entry name" value="GH39_as"/>
</dbReference>
<dbReference type="InterPro" id="IPR013783">
    <property type="entry name" value="Ig-like_fold"/>
</dbReference>
<feature type="domain" description="Alpha-L-iduronidase C-terminal" evidence="7">
    <location>
        <begin position="551"/>
        <end position="641"/>
    </location>
</feature>
<dbReference type="InterPro" id="IPR051923">
    <property type="entry name" value="Glycosyl_Hydrolase_39"/>
</dbReference>
<dbReference type="Gene3D" id="3.20.20.80">
    <property type="entry name" value="Glycosidases"/>
    <property type="match status" value="1"/>
</dbReference>